<dbReference type="EMBL" id="CP093345">
    <property type="protein sequence ID" value="WOG93634.1"/>
    <property type="molecule type" value="Genomic_DNA"/>
</dbReference>
<evidence type="ECO:0000313" key="3">
    <source>
        <dbReference type="EMBL" id="WOG93634.1"/>
    </source>
</evidence>
<proteinExistence type="predicted"/>
<dbReference type="Proteomes" id="UP000077755">
    <property type="component" value="Chromosome 3"/>
</dbReference>
<reference evidence="2" key="1">
    <citation type="journal article" date="2016" name="Nat. Genet.">
        <title>A high-quality carrot genome assembly provides new insights into carotenoid accumulation and asterid genome evolution.</title>
        <authorList>
            <person name="Iorizzo M."/>
            <person name="Ellison S."/>
            <person name="Senalik D."/>
            <person name="Zeng P."/>
            <person name="Satapoomin P."/>
            <person name="Huang J."/>
            <person name="Bowman M."/>
            <person name="Iovene M."/>
            <person name="Sanseverino W."/>
            <person name="Cavagnaro P."/>
            <person name="Yildiz M."/>
            <person name="Macko-Podgorni A."/>
            <person name="Moranska E."/>
            <person name="Grzebelus E."/>
            <person name="Grzebelus D."/>
            <person name="Ashrafi H."/>
            <person name="Zheng Z."/>
            <person name="Cheng S."/>
            <person name="Spooner D."/>
            <person name="Van Deynze A."/>
            <person name="Simon P."/>
        </authorList>
    </citation>
    <scope>NUCLEOTIDE SEQUENCE [LARGE SCALE GENOMIC DNA]</scope>
    <source>
        <tissue evidence="2">Leaf</tissue>
    </source>
</reference>
<feature type="region of interest" description="Disordered" evidence="1">
    <location>
        <begin position="1"/>
        <end position="27"/>
    </location>
</feature>
<gene>
    <name evidence="2" type="ORF">DCAR_011419</name>
    <name evidence="3" type="ORF">DCAR_0312920</name>
</gene>
<organism evidence="2">
    <name type="scientific">Daucus carota subsp. sativus</name>
    <name type="common">Carrot</name>
    <dbReference type="NCBI Taxonomy" id="79200"/>
    <lineage>
        <taxon>Eukaryota</taxon>
        <taxon>Viridiplantae</taxon>
        <taxon>Streptophyta</taxon>
        <taxon>Embryophyta</taxon>
        <taxon>Tracheophyta</taxon>
        <taxon>Spermatophyta</taxon>
        <taxon>Magnoliopsida</taxon>
        <taxon>eudicotyledons</taxon>
        <taxon>Gunneridae</taxon>
        <taxon>Pentapetalae</taxon>
        <taxon>asterids</taxon>
        <taxon>campanulids</taxon>
        <taxon>Apiales</taxon>
        <taxon>Apiaceae</taxon>
        <taxon>Apioideae</taxon>
        <taxon>Scandiceae</taxon>
        <taxon>Daucinae</taxon>
        <taxon>Daucus</taxon>
        <taxon>Daucus sect. Daucus</taxon>
    </lineage>
</organism>
<dbReference type="Gramene" id="KZN02665">
    <property type="protein sequence ID" value="KZN02665"/>
    <property type="gene ID" value="DCAR_011419"/>
</dbReference>
<dbReference type="EMBL" id="LNRQ01000003">
    <property type="protein sequence ID" value="KZN02665.1"/>
    <property type="molecule type" value="Genomic_DNA"/>
</dbReference>
<protein>
    <submittedName>
        <fullName evidence="2">Uncharacterized protein</fullName>
    </submittedName>
</protein>
<sequence>MRHSKPASSVQEVPKVTAPGPDRPSSVQAFHDGAAAFYATTVASPTLHPYMGRRQLGDQDYANLGLPQEEERVLDEERTEEAFTIHQSQLLKHRTIEDMFFSNNNINQLMIFQTSKSSRCRSKCVRFKQVRFKEASNVSDSKKRNSVL</sequence>
<keyword evidence="4" id="KW-1185">Reference proteome</keyword>
<accession>A0A161WVE8</accession>
<evidence type="ECO:0000313" key="4">
    <source>
        <dbReference type="Proteomes" id="UP000077755"/>
    </source>
</evidence>
<name>A0A161WVE8_DAUCS</name>
<dbReference type="AlphaFoldDB" id="A0A161WVE8"/>
<evidence type="ECO:0000256" key="1">
    <source>
        <dbReference type="SAM" id="MobiDB-lite"/>
    </source>
</evidence>
<evidence type="ECO:0000313" key="2">
    <source>
        <dbReference type="EMBL" id="KZN02665.1"/>
    </source>
</evidence>
<reference evidence="3" key="2">
    <citation type="submission" date="2022-03" db="EMBL/GenBank/DDBJ databases">
        <title>Draft title - Genomic analysis of global carrot germplasm unveils the trajectory of domestication and the origin of high carotenoid orange carrot.</title>
        <authorList>
            <person name="Iorizzo M."/>
            <person name="Ellison S."/>
            <person name="Senalik D."/>
            <person name="Macko-Podgorni A."/>
            <person name="Grzebelus D."/>
            <person name="Bostan H."/>
            <person name="Rolling W."/>
            <person name="Curaba J."/>
            <person name="Simon P."/>
        </authorList>
    </citation>
    <scope>NUCLEOTIDE SEQUENCE</scope>
    <source>
        <tissue evidence="3">Leaf</tissue>
    </source>
</reference>
<feature type="compositionally biased region" description="Polar residues" evidence="1">
    <location>
        <begin position="1"/>
        <end position="11"/>
    </location>
</feature>